<evidence type="ECO:0000256" key="2">
    <source>
        <dbReference type="SAM" id="Phobius"/>
    </source>
</evidence>
<dbReference type="Proteomes" id="UP001213000">
    <property type="component" value="Unassembled WGS sequence"/>
</dbReference>
<protein>
    <submittedName>
        <fullName evidence="3">Uncharacterized protein</fullName>
    </submittedName>
</protein>
<name>A0AAD5YRD5_9AGAR</name>
<evidence type="ECO:0000313" key="3">
    <source>
        <dbReference type="EMBL" id="KAJ3569581.1"/>
    </source>
</evidence>
<evidence type="ECO:0000313" key="4">
    <source>
        <dbReference type="Proteomes" id="UP001213000"/>
    </source>
</evidence>
<sequence length="727" mass="79580">MIPRNMPVIDKAPVYSYHKSLDSELNTALSVSEFPHSTPPDNPLLVNSPRAPHDRHKRKIYIRGITFLLFEFIFLIFAYYILLHPIPLQNTPQDEFVLLSSFTITLTELKAGITASAVVWHMVACFFVKDVIALICSAEFVAQYQRSGVLVPGKSDRVSTMTSGIIDNVVHCFGNSVSREFRLAFLTALVLMTVGPLGSGTVTIGNLPKIVKEPISIANVTVQLDPDGQAYDDVRREANAIVRLEGSGNTLFGYKMSSDSDTDSILIPWPNVDVEDLPEEGHLVYDSDVVRFQYECSWVPGNGGFSIEPDILDMNDWSHFFEFVSSTNVIYSTGNFDAKEIPVGCGVIQLDRRPPSSISNQTQRTAFLFFNQNAIDVGGTVVSSAPRRSNLTLSGVDEAFFAVVTPSNKTSGSPGVGLNFAVLECDPNATIVPREITLSQNSLMAKQSPLRVEETALVGNIVLSGDLLPSTPFTLAFKDEASSEASISGDPTKLVRDLFFHTRRVLFLDSEDTFFGAVEFEPLSLDEINRKMNQYAQSASKAFLDGSSMSLYISWRRTILITSGASSAALPATSRPLILNASAPSQDTIDSFEIGIDSSQGARFRLAIPRGHNVTQELMGEKLYDDVSELSKFDLNSDEAQHGELLNVLFILFIALVVGKVSSRYLKNHSALLLPPNRVLPKPSGCANVRFNKETKEAYGCVDMLHATPLPLPSVDDGATLFAAIHG</sequence>
<gene>
    <name evidence="3" type="ORF">NP233_g4955</name>
</gene>
<keyword evidence="2" id="KW-1133">Transmembrane helix</keyword>
<dbReference type="EMBL" id="JANIEX010000280">
    <property type="protein sequence ID" value="KAJ3569581.1"/>
    <property type="molecule type" value="Genomic_DNA"/>
</dbReference>
<accession>A0AAD5YRD5</accession>
<keyword evidence="2" id="KW-0812">Transmembrane</keyword>
<keyword evidence="2" id="KW-0472">Membrane</keyword>
<proteinExistence type="predicted"/>
<evidence type="ECO:0000256" key="1">
    <source>
        <dbReference type="SAM" id="MobiDB-lite"/>
    </source>
</evidence>
<organism evidence="3 4">
    <name type="scientific">Leucocoprinus birnbaumii</name>
    <dbReference type="NCBI Taxonomy" id="56174"/>
    <lineage>
        <taxon>Eukaryota</taxon>
        <taxon>Fungi</taxon>
        <taxon>Dikarya</taxon>
        <taxon>Basidiomycota</taxon>
        <taxon>Agaricomycotina</taxon>
        <taxon>Agaricomycetes</taxon>
        <taxon>Agaricomycetidae</taxon>
        <taxon>Agaricales</taxon>
        <taxon>Agaricineae</taxon>
        <taxon>Agaricaceae</taxon>
        <taxon>Leucocoprinus</taxon>
    </lineage>
</organism>
<keyword evidence="4" id="KW-1185">Reference proteome</keyword>
<feature type="region of interest" description="Disordered" evidence="1">
    <location>
        <begin position="32"/>
        <end position="51"/>
    </location>
</feature>
<comment type="caution">
    <text evidence="3">The sequence shown here is derived from an EMBL/GenBank/DDBJ whole genome shotgun (WGS) entry which is preliminary data.</text>
</comment>
<feature type="transmembrane region" description="Helical" evidence="2">
    <location>
        <begin position="60"/>
        <end position="82"/>
    </location>
</feature>
<dbReference type="AlphaFoldDB" id="A0AAD5YRD5"/>
<reference evidence="3" key="1">
    <citation type="submission" date="2022-07" db="EMBL/GenBank/DDBJ databases">
        <title>Genome Sequence of Leucocoprinus birnbaumii.</title>
        <authorList>
            <person name="Buettner E."/>
        </authorList>
    </citation>
    <scope>NUCLEOTIDE SEQUENCE</scope>
    <source>
        <strain evidence="3">VT141</strain>
    </source>
</reference>